<organism evidence="2 3">
    <name type="scientific">Methylorubrum podarium</name>
    <dbReference type="NCBI Taxonomy" id="200476"/>
    <lineage>
        <taxon>Bacteria</taxon>
        <taxon>Pseudomonadati</taxon>
        <taxon>Pseudomonadota</taxon>
        <taxon>Alphaproteobacteria</taxon>
        <taxon>Hyphomicrobiales</taxon>
        <taxon>Methylobacteriaceae</taxon>
        <taxon>Methylorubrum</taxon>
    </lineage>
</organism>
<accession>A0ABV1QMP5</accession>
<reference evidence="2 3" key="1">
    <citation type="submission" date="2024-06" db="EMBL/GenBank/DDBJ databases">
        <authorList>
            <person name="Campbell A.G."/>
        </authorList>
    </citation>
    <scope>NUCLEOTIDE SEQUENCE [LARGE SCALE GENOMIC DNA]</scope>
    <source>
        <strain evidence="2 3">EM12</strain>
    </source>
</reference>
<gene>
    <name evidence="2" type="ORF">ABS772_12135</name>
</gene>
<proteinExistence type="predicted"/>
<dbReference type="Gene3D" id="1.10.10.60">
    <property type="entry name" value="Homeodomain-like"/>
    <property type="match status" value="1"/>
</dbReference>
<evidence type="ECO:0000313" key="2">
    <source>
        <dbReference type="EMBL" id="MER2250662.1"/>
    </source>
</evidence>
<keyword evidence="3" id="KW-1185">Reference proteome</keyword>
<comment type="caution">
    <text evidence="2">The sequence shown here is derived from an EMBL/GenBank/DDBJ whole genome shotgun (WGS) entry which is preliminary data.</text>
</comment>
<sequence length="292" mass="32877">MNKLSADERAKILHLLCEGMSIRAITRLTGASKNTVAKLLADAGRACAIYQDQAFRELPCTRIQVDEIWSFVYAKAKNVETAKAAPEGAGDVWTWTALCADTKLLLSWLVGGRDAEYATVFMHDIRGRLLERPQITSDGHYAYLSAVDEAFGNEVDYAQIVKTYGESADSARRYSPPICTGVKKRTVTGNPDKDYVSTSFVERQNLTMRMHMRRFTRLTNGFSKKVENHVHAVALHTMYYNFVKEQRGIRMTPAMKAGVTDTLWTIDHIVRVVELFDTKPGKRGPYKKKDGN</sequence>
<evidence type="ECO:0000259" key="1">
    <source>
        <dbReference type="Pfam" id="PF13936"/>
    </source>
</evidence>
<dbReference type="Pfam" id="PF13936">
    <property type="entry name" value="HTH_38"/>
    <property type="match status" value="1"/>
</dbReference>
<dbReference type="InterPro" id="IPR025246">
    <property type="entry name" value="IS30-like_HTH"/>
</dbReference>
<protein>
    <submittedName>
        <fullName evidence="2">Helix-turn-helix domain-containing protein</fullName>
    </submittedName>
</protein>
<feature type="domain" description="Transposase IS30-like HTH" evidence="1">
    <location>
        <begin position="3"/>
        <end position="40"/>
    </location>
</feature>
<dbReference type="EMBL" id="JBELQE010000069">
    <property type="protein sequence ID" value="MER2250662.1"/>
    <property type="molecule type" value="Genomic_DNA"/>
</dbReference>
<dbReference type="Proteomes" id="UP001480955">
    <property type="component" value="Unassembled WGS sequence"/>
</dbReference>
<evidence type="ECO:0000313" key="3">
    <source>
        <dbReference type="Proteomes" id="UP001480955"/>
    </source>
</evidence>
<dbReference type="RefSeq" id="WP_350394845.1">
    <property type="nucleotide sequence ID" value="NZ_JBELQE010000069.1"/>
</dbReference>
<name>A0ABV1QMP5_9HYPH</name>